<dbReference type="Pfam" id="PF00702">
    <property type="entry name" value="Hydrolase"/>
    <property type="match status" value="1"/>
</dbReference>
<dbReference type="InterPro" id="IPR044492">
    <property type="entry name" value="P_typ_ATPase_HD_dom"/>
</dbReference>
<dbReference type="EC" id="3.6.3.-" evidence="14"/>
<evidence type="ECO:0000256" key="7">
    <source>
        <dbReference type="ARBA" id="ARBA00022840"/>
    </source>
</evidence>
<dbReference type="GO" id="GO:0005886">
    <property type="term" value="C:plasma membrane"/>
    <property type="evidence" value="ECO:0007669"/>
    <property type="project" value="UniProtKB-SubCell"/>
</dbReference>
<dbReference type="Gene3D" id="2.70.150.10">
    <property type="entry name" value="Calcium-transporting ATPase, cytoplasmic transduction domain A"/>
    <property type="match status" value="1"/>
</dbReference>
<dbReference type="InterPro" id="IPR008250">
    <property type="entry name" value="ATPase_P-typ_transduc_dom_A_sf"/>
</dbReference>
<evidence type="ECO:0000256" key="8">
    <source>
        <dbReference type="ARBA" id="ARBA00022967"/>
    </source>
</evidence>
<reference evidence="14" key="1">
    <citation type="submission" date="2021-02" db="EMBL/GenBank/DDBJ databases">
        <title>Natronogracilivirga saccharolytica gen. nov. sp. nov. a new anaerobic, haloalkiliphilic carbohydrate-fermenting bacterium from soda lake and proposing of Cyclonatronumiaceae fam. nov. in the phylum Balneolaeota.</title>
        <authorList>
            <person name="Zhilina T.N."/>
            <person name="Sorokin D.Y."/>
            <person name="Zavarzina D.G."/>
            <person name="Toshchakov S.V."/>
            <person name="Kublanov I.V."/>
        </authorList>
    </citation>
    <scope>NUCLEOTIDE SEQUENCE</scope>
    <source>
        <strain evidence="14">Z-1702</strain>
    </source>
</reference>
<dbReference type="SFLD" id="SFLDS00003">
    <property type="entry name" value="Haloacid_Dehalogenase"/>
    <property type="match status" value="1"/>
</dbReference>
<feature type="transmembrane region" description="Helical" evidence="11">
    <location>
        <begin position="165"/>
        <end position="183"/>
    </location>
</feature>
<dbReference type="SUPFAM" id="SSF56784">
    <property type="entry name" value="HAD-like"/>
    <property type="match status" value="1"/>
</dbReference>
<dbReference type="PANTHER" id="PTHR43520:SF8">
    <property type="entry name" value="P-TYPE CU(+) TRANSPORTER"/>
    <property type="match status" value="1"/>
</dbReference>
<dbReference type="PRINTS" id="PR00119">
    <property type="entry name" value="CATATPASE"/>
</dbReference>
<dbReference type="RefSeq" id="WP_210510971.1">
    <property type="nucleotide sequence ID" value="NZ_JAFIDN010000003.1"/>
</dbReference>
<keyword evidence="6 11" id="KW-0547">Nucleotide-binding</keyword>
<comment type="caution">
    <text evidence="14">The sequence shown here is derived from an EMBL/GenBank/DDBJ whole genome shotgun (WGS) entry which is preliminary data.</text>
</comment>
<evidence type="ECO:0000256" key="10">
    <source>
        <dbReference type="ARBA" id="ARBA00023136"/>
    </source>
</evidence>
<dbReference type="NCBIfam" id="TIGR01494">
    <property type="entry name" value="ATPase_P-type"/>
    <property type="match status" value="1"/>
</dbReference>
<dbReference type="InterPro" id="IPR023214">
    <property type="entry name" value="HAD_sf"/>
</dbReference>
<feature type="transmembrane region" description="Helical" evidence="11">
    <location>
        <begin position="318"/>
        <end position="340"/>
    </location>
</feature>
<name>A0A8J7RJR4_9BACT</name>
<comment type="subcellular location">
    <subcellularLocation>
        <location evidence="1">Cell membrane</location>
        <topology evidence="1">Multi-pass membrane protein</topology>
    </subcellularLocation>
</comment>
<dbReference type="SFLD" id="SFLDF00027">
    <property type="entry name" value="p-type_atpase"/>
    <property type="match status" value="1"/>
</dbReference>
<organism evidence="14 15">
    <name type="scientific">Natronogracilivirga saccharolytica</name>
    <dbReference type="NCBI Taxonomy" id="2812953"/>
    <lineage>
        <taxon>Bacteria</taxon>
        <taxon>Pseudomonadati</taxon>
        <taxon>Balneolota</taxon>
        <taxon>Balneolia</taxon>
        <taxon>Balneolales</taxon>
        <taxon>Cyclonatronaceae</taxon>
        <taxon>Natronogracilivirga</taxon>
    </lineage>
</organism>
<feature type="compositionally biased region" description="Basic residues" evidence="12">
    <location>
        <begin position="19"/>
        <end position="29"/>
    </location>
</feature>
<dbReference type="GO" id="GO:0060003">
    <property type="term" value="P:copper ion export"/>
    <property type="evidence" value="ECO:0007669"/>
    <property type="project" value="UniProtKB-ARBA"/>
</dbReference>
<dbReference type="InterPro" id="IPR023298">
    <property type="entry name" value="ATPase_P-typ_TM_dom_sf"/>
</dbReference>
<keyword evidence="5 11" id="KW-0479">Metal-binding</keyword>
<evidence type="ECO:0000259" key="13">
    <source>
        <dbReference type="Pfam" id="PF00122"/>
    </source>
</evidence>
<dbReference type="GO" id="GO:0016887">
    <property type="term" value="F:ATP hydrolysis activity"/>
    <property type="evidence" value="ECO:0007669"/>
    <property type="project" value="InterPro"/>
</dbReference>
<keyword evidence="14" id="KW-0378">Hydrolase</keyword>
<dbReference type="InterPro" id="IPR001757">
    <property type="entry name" value="P_typ_ATPase"/>
</dbReference>
<dbReference type="Gene3D" id="3.40.50.1000">
    <property type="entry name" value="HAD superfamily/HAD-like"/>
    <property type="match status" value="1"/>
</dbReference>
<dbReference type="PROSITE" id="PS00154">
    <property type="entry name" value="ATPASE_E1_E2"/>
    <property type="match status" value="1"/>
</dbReference>
<evidence type="ECO:0000256" key="12">
    <source>
        <dbReference type="SAM" id="MobiDB-lite"/>
    </source>
</evidence>
<dbReference type="InterPro" id="IPR059000">
    <property type="entry name" value="ATPase_P-type_domA"/>
</dbReference>
<dbReference type="Gene3D" id="3.40.1110.10">
    <property type="entry name" value="Calcium-transporting ATPase, cytoplasmic domain N"/>
    <property type="match status" value="1"/>
</dbReference>
<evidence type="ECO:0000256" key="1">
    <source>
        <dbReference type="ARBA" id="ARBA00004651"/>
    </source>
</evidence>
<evidence type="ECO:0000313" key="14">
    <source>
        <dbReference type="EMBL" id="MBP3192075.1"/>
    </source>
</evidence>
<keyword evidence="7 11" id="KW-0067">ATP-binding</keyword>
<feature type="transmembrane region" description="Helical" evidence="11">
    <location>
        <begin position="75"/>
        <end position="92"/>
    </location>
</feature>
<evidence type="ECO:0000256" key="5">
    <source>
        <dbReference type="ARBA" id="ARBA00022723"/>
    </source>
</evidence>
<evidence type="ECO:0000313" key="15">
    <source>
        <dbReference type="Proteomes" id="UP000673975"/>
    </source>
</evidence>
<evidence type="ECO:0000256" key="11">
    <source>
        <dbReference type="RuleBase" id="RU362081"/>
    </source>
</evidence>
<dbReference type="PRINTS" id="PR00120">
    <property type="entry name" value="HATPASE"/>
</dbReference>
<feature type="transmembrane region" description="Helical" evidence="11">
    <location>
        <begin position="685"/>
        <end position="705"/>
    </location>
</feature>
<dbReference type="Pfam" id="PF00122">
    <property type="entry name" value="E1-E2_ATPase"/>
    <property type="match status" value="1"/>
</dbReference>
<evidence type="ECO:0000256" key="4">
    <source>
        <dbReference type="ARBA" id="ARBA00022692"/>
    </source>
</evidence>
<dbReference type="InterPro" id="IPR023299">
    <property type="entry name" value="ATPase_P-typ_cyto_dom_N"/>
</dbReference>
<protein>
    <submittedName>
        <fullName evidence="14">Copper-translocating P-type ATPase</fullName>
        <ecNumber evidence="14">3.6.3.-</ecNumber>
    </submittedName>
</protein>
<keyword evidence="8" id="KW-1278">Translocase</keyword>
<comment type="similarity">
    <text evidence="2 11">Belongs to the cation transport ATPase (P-type) (TC 3.A.3) family. Type IB subfamily.</text>
</comment>
<keyword evidence="3 11" id="KW-1003">Cell membrane</keyword>
<keyword evidence="10 11" id="KW-0472">Membrane</keyword>
<accession>A0A8J7RJR4</accession>
<dbReference type="InterPro" id="IPR027256">
    <property type="entry name" value="P-typ_ATPase_IB"/>
</dbReference>
<dbReference type="FunFam" id="2.70.150.10:FF:000020">
    <property type="entry name" value="Copper-exporting P-type ATPase A"/>
    <property type="match status" value="1"/>
</dbReference>
<feature type="transmembrane region" description="Helical" evidence="11">
    <location>
        <begin position="657"/>
        <end position="679"/>
    </location>
</feature>
<dbReference type="GO" id="GO:0055070">
    <property type="term" value="P:copper ion homeostasis"/>
    <property type="evidence" value="ECO:0007669"/>
    <property type="project" value="TreeGrafter"/>
</dbReference>
<dbReference type="Proteomes" id="UP000673975">
    <property type="component" value="Unassembled WGS sequence"/>
</dbReference>
<gene>
    <name evidence="14" type="ORF">NATSA_05315</name>
</gene>
<dbReference type="InterPro" id="IPR036412">
    <property type="entry name" value="HAD-like_sf"/>
</dbReference>
<evidence type="ECO:0000256" key="3">
    <source>
        <dbReference type="ARBA" id="ARBA00022475"/>
    </source>
</evidence>
<dbReference type="GO" id="GO:0005524">
    <property type="term" value="F:ATP binding"/>
    <property type="evidence" value="ECO:0007669"/>
    <property type="project" value="UniProtKB-UniRule"/>
</dbReference>
<dbReference type="AlphaFoldDB" id="A0A8J7RJR4"/>
<feature type="transmembrane region" description="Helical" evidence="11">
    <location>
        <begin position="141"/>
        <end position="159"/>
    </location>
</feature>
<keyword evidence="9 11" id="KW-1133">Transmembrane helix</keyword>
<dbReference type="SUPFAM" id="SSF81653">
    <property type="entry name" value="Calcium ATPase, transduction domain A"/>
    <property type="match status" value="1"/>
</dbReference>
<feature type="transmembrane region" description="Helical" evidence="11">
    <location>
        <begin position="107"/>
        <end position="129"/>
    </location>
</feature>
<keyword evidence="15" id="KW-1185">Reference proteome</keyword>
<dbReference type="SUPFAM" id="SSF81665">
    <property type="entry name" value="Calcium ATPase, transmembrane domain M"/>
    <property type="match status" value="1"/>
</dbReference>
<evidence type="ECO:0000256" key="2">
    <source>
        <dbReference type="ARBA" id="ARBA00006024"/>
    </source>
</evidence>
<sequence length="710" mass="76949">MSHNHKKHGGHENHDHHGHDHHNHHKDHDHHKGHDHHGGHGHHGHHEGHDHHGGHGHHDHHEHHAAMVEDFKFRFWWVLALTIPILALSPMIQEFMGVDWSFTGDIWILFALSSVVFFFGGWPFLYGLVDELRQKQPGMMTLIGLAISVAYIYSTFVVFGLEGNLLFWELSTLVGIMLLGHWIEMRSVMSASAALEKLAELLPGKAHKVQDDGSVVDVPLEELQVGDKVLIKPGEKIPADGVVIEGSTNVNESMLTGESKPVSKDKDDQVIGGAVNEEGSITISINKTGDDSFLSQVIDLVKQAQASKSRTQDLANRAAFWLTLIAITGGILTFFAWIAFTTQDLSFAINRTVTVMVIACPHALGLAIPLVVSVSTTLAATNGFLVRNRVAFEAARNLKAVIFDKTGTLTEGKFGVTDILAFDSISEEELLRTTAAVEVNSEHPIARGIVEKAGDNNVPRVNDFQSITGKGVQGNVEGKNVKVVSPGYLREQKMDYPREQIEELSRQGKTVVFTIIDDKLAGAVALGDQIRDASKNAISKLHDMGIQCVMLTGDNQQTADYVAGQLGIDQVFAEVLPDEKAAKVKEVQDQGMTVAMTGDGVNDAPALAQADVGIAIGAGSDVAVETGDIILVQNNPEDVADVIRLSKATYGKMVQNLFWATGYNVVAIPLAAGVLFTWGVILTPAAGAVLMSLSTVIVAINARFLSMKDD</sequence>
<feature type="region of interest" description="Disordered" evidence="12">
    <location>
        <begin position="1"/>
        <end position="61"/>
    </location>
</feature>
<dbReference type="NCBIfam" id="TIGR01511">
    <property type="entry name" value="ATPase-IB1_Cu"/>
    <property type="match status" value="1"/>
</dbReference>
<keyword evidence="4 11" id="KW-0812">Transmembrane</keyword>
<feature type="transmembrane region" description="Helical" evidence="11">
    <location>
        <begin position="352"/>
        <end position="379"/>
    </location>
</feature>
<feature type="domain" description="P-type ATPase A" evidence="13">
    <location>
        <begin position="201"/>
        <end position="302"/>
    </location>
</feature>
<dbReference type="SFLD" id="SFLDG00002">
    <property type="entry name" value="C1.7:_P-type_atpase_like"/>
    <property type="match status" value="1"/>
</dbReference>
<dbReference type="InterPro" id="IPR018303">
    <property type="entry name" value="ATPase_P-typ_P_site"/>
</dbReference>
<dbReference type="NCBIfam" id="TIGR01525">
    <property type="entry name" value="ATPase-IB_hvy"/>
    <property type="match status" value="1"/>
</dbReference>
<dbReference type="PANTHER" id="PTHR43520">
    <property type="entry name" value="ATP7, ISOFORM B"/>
    <property type="match status" value="1"/>
</dbReference>
<dbReference type="GO" id="GO:0043682">
    <property type="term" value="F:P-type divalent copper transporter activity"/>
    <property type="evidence" value="ECO:0007669"/>
    <property type="project" value="TreeGrafter"/>
</dbReference>
<evidence type="ECO:0000256" key="9">
    <source>
        <dbReference type="ARBA" id="ARBA00022989"/>
    </source>
</evidence>
<proteinExistence type="inferred from homology"/>
<dbReference type="EMBL" id="JAFIDN010000003">
    <property type="protein sequence ID" value="MBP3192075.1"/>
    <property type="molecule type" value="Genomic_DNA"/>
</dbReference>
<dbReference type="GO" id="GO:0005507">
    <property type="term" value="F:copper ion binding"/>
    <property type="evidence" value="ECO:0007669"/>
    <property type="project" value="TreeGrafter"/>
</dbReference>
<evidence type="ECO:0000256" key="6">
    <source>
        <dbReference type="ARBA" id="ARBA00022741"/>
    </source>
</evidence>